<keyword evidence="2" id="KW-1185">Reference proteome</keyword>
<name>A0A4D6L5U2_VIGUN</name>
<reference evidence="1 2" key="1">
    <citation type="submission" date="2019-04" db="EMBL/GenBank/DDBJ databases">
        <title>An improved genome assembly and genetic linkage map for asparagus bean, Vigna unguiculata ssp. sesquipedialis.</title>
        <authorList>
            <person name="Xia Q."/>
            <person name="Zhang R."/>
            <person name="Dong Y."/>
        </authorList>
    </citation>
    <scope>NUCLEOTIDE SEQUENCE [LARGE SCALE GENOMIC DNA]</scope>
    <source>
        <tissue evidence="1">Leaf</tissue>
    </source>
</reference>
<accession>A0A4D6L5U2</accession>
<organism evidence="1 2">
    <name type="scientific">Vigna unguiculata</name>
    <name type="common">Cowpea</name>
    <dbReference type="NCBI Taxonomy" id="3917"/>
    <lineage>
        <taxon>Eukaryota</taxon>
        <taxon>Viridiplantae</taxon>
        <taxon>Streptophyta</taxon>
        <taxon>Embryophyta</taxon>
        <taxon>Tracheophyta</taxon>
        <taxon>Spermatophyta</taxon>
        <taxon>Magnoliopsida</taxon>
        <taxon>eudicotyledons</taxon>
        <taxon>Gunneridae</taxon>
        <taxon>Pentapetalae</taxon>
        <taxon>rosids</taxon>
        <taxon>fabids</taxon>
        <taxon>Fabales</taxon>
        <taxon>Fabaceae</taxon>
        <taxon>Papilionoideae</taxon>
        <taxon>50 kb inversion clade</taxon>
        <taxon>NPAAA clade</taxon>
        <taxon>indigoferoid/millettioid clade</taxon>
        <taxon>Phaseoleae</taxon>
        <taxon>Vigna</taxon>
    </lineage>
</organism>
<dbReference type="Proteomes" id="UP000501690">
    <property type="component" value="Linkage Group LG2"/>
</dbReference>
<dbReference type="AlphaFoldDB" id="A0A4D6L5U2"/>
<evidence type="ECO:0000313" key="2">
    <source>
        <dbReference type="Proteomes" id="UP000501690"/>
    </source>
</evidence>
<sequence length="92" mass="10525">MAYIDSIDISEISTSSYDRTNEINLLIEHFINPTNFDVYGYFADSQKNFPEIVKELWKNARFRGNINIISTVLGTIVTLNPEAFSKAMSLKE</sequence>
<proteinExistence type="predicted"/>
<protein>
    <submittedName>
        <fullName evidence="1">Uncharacterized protein</fullName>
    </submittedName>
</protein>
<dbReference type="EMBL" id="CP039346">
    <property type="protein sequence ID" value="QCD83902.1"/>
    <property type="molecule type" value="Genomic_DNA"/>
</dbReference>
<gene>
    <name evidence="1" type="ORF">DEO72_LG2g4251</name>
</gene>
<evidence type="ECO:0000313" key="1">
    <source>
        <dbReference type="EMBL" id="QCD83902.1"/>
    </source>
</evidence>